<organism evidence="9 10">
    <name type="scientific">Microvirga alba</name>
    <dbReference type="NCBI Taxonomy" id="2791025"/>
    <lineage>
        <taxon>Bacteria</taxon>
        <taxon>Pseudomonadati</taxon>
        <taxon>Pseudomonadota</taxon>
        <taxon>Alphaproteobacteria</taxon>
        <taxon>Hyphomicrobiales</taxon>
        <taxon>Methylobacteriaceae</taxon>
        <taxon>Microvirga</taxon>
    </lineage>
</organism>
<evidence type="ECO:0000313" key="9">
    <source>
        <dbReference type="EMBL" id="MBF9233951.1"/>
    </source>
</evidence>
<evidence type="ECO:0000256" key="1">
    <source>
        <dbReference type="ARBA" id="ARBA00022500"/>
    </source>
</evidence>
<dbReference type="Gene3D" id="3.40.50.2300">
    <property type="match status" value="1"/>
</dbReference>
<dbReference type="GO" id="GO:0000156">
    <property type="term" value="F:phosphorelay response regulator activity"/>
    <property type="evidence" value="ECO:0007669"/>
    <property type="project" value="InterPro"/>
</dbReference>
<dbReference type="Pfam" id="PF01339">
    <property type="entry name" value="CheB_methylest"/>
    <property type="match status" value="1"/>
</dbReference>
<accession>A0A931BN92</accession>
<feature type="modified residue" description="4-aspartylphosphate" evidence="4 6">
    <location>
        <position position="50"/>
    </location>
</feature>
<reference evidence="9" key="1">
    <citation type="submission" date="2020-11" db="EMBL/GenBank/DDBJ databases">
        <authorList>
            <person name="Kim M.K."/>
        </authorList>
    </citation>
    <scope>NUCLEOTIDE SEQUENCE</scope>
    <source>
        <strain evidence="9">BT350</strain>
    </source>
</reference>
<dbReference type="GO" id="GO:0008984">
    <property type="term" value="F:protein-glutamate methylesterase activity"/>
    <property type="evidence" value="ECO:0007669"/>
    <property type="project" value="UniProtKB-UniRule"/>
</dbReference>
<dbReference type="SMART" id="SM00448">
    <property type="entry name" value="REC"/>
    <property type="match status" value="1"/>
</dbReference>
<dbReference type="HAMAP" id="MF_00099">
    <property type="entry name" value="CheB_chemtxs"/>
    <property type="match status" value="1"/>
</dbReference>
<keyword evidence="10" id="KW-1185">Reference proteome</keyword>
<dbReference type="SUPFAM" id="SSF52738">
    <property type="entry name" value="Methylesterase CheB, C-terminal domain"/>
    <property type="match status" value="1"/>
</dbReference>
<feature type="domain" description="CheB-type methylesterase" evidence="8">
    <location>
        <begin position="152"/>
        <end position="346"/>
    </location>
</feature>
<proteinExistence type="inferred from homology"/>
<dbReference type="GO" id="GO:0006935">
    <property type="term" value="P:chemotaxis"/>
    <property type="evidence" value="ECO:0007669"/>
    <property type="project" value="UniProtKB-UniRule"/>
</dbReference>
<dbReference type="GO" id="GO:0050568">
    <property type="term" value="F:protein-glutamine glutaminase activity"/>
    <property type="evidence" value="ECO:0007669"/>
    <property type="project" value="UniProtKB-UniRule"/>
</dbReference>
<keyword evidence="1 4" id="KW-0145">Chemotaxis</keyword>
<dbReference type="InterPro" id="IPR011006">
    <property type="entry name" value="CheY-like_superfamily"/>
</dbReference>
<sequence>MVVDDSVVVRGLIARWLTEAGQFDVVTTAANGRIAVDALERFQPDIVLLDLEMPEMDGVAALPLLLKRQPGIKVIVISTLTQRNAEISLKCLSLGAVDYLAKPEGSRQVSTSEDFRRDLIEKLNAHAGSRGRVMRSTMSAGASVVRSAVKPILTRPQYLLIGASTGGPRAIEEVLTGLGPVLQRIPILIVQHMPPMFTTVFADHLRALLGVRACEPRDGEPIVPGTIFVAPGGRHMGISPGPAQPVIRLDDSAPVNFCRPAVDVLFRDAASVFGSAALGVVLTGMGSDGTHGARALVGAGATVLAQDEATSTVWGMPGGVAKAGLAHDILPLEAIGPALKGYITGSNP</sequence>
<dbReference type="PIRSF" id="PIRSF000876">
    <property type="entry name" value="RR_chemtxs_CheB"/>
    <property type="match status" value="1"/>
</dbReference>
<evidence type="ECO:0000313" key="10">
    <source>
        <dbReference type="Proteomes" id="UP000599312"/>
    </source>
</evidence>
<comment type="catalytic activity">
    <reaction evidence="4">
        <text>L-glutaminyl-[protein] + H2O = L-glutamyl-[protein] + NH4(+)</text>
        <dbReference type="Rhea" id="RHEA:16441"/>
        <dbReference type="Rhea" id="RHEA-COMP:10207"/>
        <dbReference type="Rhea" id="RHEA-COMP:10208"/>
        <dbReference type="ChEBI" id="CHEBI:15377"/>
        <dbReference type="ChEBI" id="CHEBI:28938"/>
        <dbReference type="ChEBI" id="CHEBI:29973"/>
        <dbReference type="ChEBI" id="CHEBI:30011"/>
        <dbReference type="EC" id="3.5.1.44"/>
    </reaction>
</comment>
<keyword evidence="4 6" id="KW-0597">Phosphoprotein</keyword>
<dbReference type="PANTHER" id="PTHR42872">
    <property type="entry name" value="PROTEIN-GLUTAMATE METHYLESTERASE/PROTEIN-GLUTAMINE GLUTAMINASE"/>
    <property type="match status" value="1"/>
</dbReference>
<dbReference type="InterPro" id="IPR001789">
    <property type="entry name" value="Sig_transdc_resp-reg_receiver"/>
</dbReference>
<protein>
    <recommendedName>
        <fullName evidence="4">Protein-glutamate methylesterase/protein-glutamine glutaminase</fullName>
        <ecNumber evidence="4">3.1.1.61</ecNumber>
        <ecNumber evidence="4">3.5.1.44</ecNumber>
    </recommendedName>
</protein>
<comment type="domain">
    <text evidence="4">Contains a C-terminal catalytic domain, and an N-terminal region which modulates catalytic activity.</text>
</comment>
<feature type="active site" evidence="4 5">
    <location>
        <position position="164"/>
    </location>
</feature>
<feature type="domain" description="Response regulatory" evidence="7">
    <location>
        <begin position="1"/>
        <end position="117"/>
    </location>
</feature>
<dbReference type="Pfam" id="PF00072">
    <property type="entry name" value="Response_reg"/>
    <property type="match status" value="1"/>
</dbReference>
<dbReference type="InterPro" id="IPR000673">
    <property type="entry name" value="Sig_transdc_resp-reg_Me-estase"/>
</dbReference>
<dbReference type="PROSITE" id="PS50110">
    <property type="entry name" value="RESPONSE_REGULATORY"/>
    <property type="match status" value="1"/>
</dbReference>
<dbReference type="Proteomes" id="UP000599312">
    <property type="component" value="Unassembled WGS sequence"/>
</dbReference>
<comment type="similarity">
    <text evidence="4">Belongs to the CheB family.</text>
</comment>
<feature type="active site" evidence="4 5">
    <location>
        <position position="288"/>
    </location>
</feature>
<evidence type="ECO:0000256" key="6">
    <source>
        <dbReference type="PROSITE-ProRule" id="PRU00169"/>
    </source>
</evidence>
<gene>
    <name evidence="4" type="primary">cheB</name>
    <name evidence="9" type="ORF">I2H38_11235</name>
</gene>
<dbReference type="AlphaFoldDB" id="A0A931BN92"/>
<evidence type="ECO:0000259" key="8">
    <source>
        <dbReference type="PROSITE" id="PS50122"/>
    </source>
</evidence>
<dbReference type="SUPFAM" id="SSF52172">
    <property type="entry name" value="CheY-like"/>
    <property type="match status" value="1"/>
</dbReference>
<dbReference type="PANTHER" id="PTHR42872:SF3">
    <property type="entry name" value="PROTEIN-GLUTAMATE METHYLESTERASE_PROTEIN-GLUTAMINE GLUTAMINASE 1"/>
    <property type="match status" value="1"/>
</dbReference>
<keyword evidence="2 4" id="KW-0378">Hydrolase</keyword>
<dbReference type="PROSITE" id="PS50122">
    <property type="entry name" value="CHEB"/>
    <property type="match status" value="1"/>
</dbReference>
<comment type="caution">
    <text evidence="9">The sequence shown here is derived from an EMBL/GenBank/DDBJ whole genome shotgun (WGS) entry which is preliminary data.</text>
</comment>
<evidence type="ECO:0000259" key="7">
    <source>
        <dbReference type="PROSITE" id="PS50110"/>
    </source>
</evidence>
<dbReference type="InterPro" id="IPR008248">
    <property type="entry name" value="CheB-like"/>
</dbReference>
<comment type="catalytic activity">
    <reaction evidence="3 4">
        <text>[protein]-L-glutamate 5-O-methyl ester + H2O = L-glutamyl-[protein] + methanol + H(+)</text>
        <dbReference type="Rhea" id="RHEA:23236"/>
        <dbReference type="Rhea" id="RHEA-COMP:10208"/>
        <dbReference type="Rhea" id="RHEA-COMP:10311"/>
        <dbReference type="ChEBI" id="CHEBI:15377"/>
        <dbReference type="ChEBI" id="CHEBI:15378"/>
        <dbReference type="ChEBI" id="CHEBI:17790"/>
        <dbReference type="ChEBI" id="CHEBI:29973"/>
        <dbReference type="ChEBI" id="CHEBI:82795"/>
        <dbReference type="EC" id="3.1.1.61"/>
    </reaction>
</comment>
<evidence type="ECO:0000256" key="3">
    <source>
        <dbReference type="ARBA" id="ARBA00048267"/>
    </source>
</evidence>
<dbReference type="NCBIfam" id="NF001965">
    <property type="entry name" value="PRK00742.1"/>
    <property type="match status" value="1"/>
</dbReference>
<dbReference type="InterPro" id="IPR035909">
    <property type="entry name" value="CheB_C"/>
</dbReference>
<dbReference type="CDD" id="cd16432">
    <property type="entry name" value="CheB_Rec"/>
    <property type="match status" value="1"/>
</dbReference>
<dbReference type="Gene3D" id="3.40.50.180">
    <property type="entry name" value="Methylesterase CheB, C-terminal domain"/>
    <property type="match status" value="1"/>
</dbReference>
<evidence type="ECO:0000256" key="2">
    <source>
        <dbReference type="ARBA" id="ARBA00022801"/>
    </source>
</evidence>
<dbReference type="EMBL" id="JADQDO010000004">
    <property type="protein sequence ID" value="MBF9233951.1"/>
    <property type="molecule type" value="Genomic_DNA"/>
</dbReference>
<evidence type="ECO:0000256" key="5">
    <source>
        <dbReference type="PROSITE-ProRule" id="PRU00050"/>
    </source>
</evidence>
<comment type="function">
    <text evidence="4">Involved in chemotaxis. Part of a chemotaxis signal transduction system that modulates chemotaxis in response to various stimuli. Catalyzes the demethylation of specific methylglutamate residues introduced into the chemoreceptors (methyl-accepting chemotaxis proteins or MCP) by CheR. Also mediates the irreversible deamidation of specific glutamine residues to glutamic acid.</text>
</comment>
<comment type="subcellular location">
    <subcellularLocation>
        <location evidence="4">Cytoplasm</location>
    </subcellularLocation>
</comment>
<name>A0A931BN92_9HYPH</name>
<dbReference type="RefSeq" id="WP_196271929.1">
    <property type="nucleotide sequence ID" value="NZ_JADQDO010000004.1"/>
</dbReference>
<evidence type="ECO:0000256" key="4">
    <source>
        <dbReference type="HAMAP-Rule" id="MF_00099"/>
    </source>
</evidence>
<dbReference type="EC" id="3.1.1.61" evidence="4"/>
<dbReference type="GO" id="GO:0005737">
    <property type="term" value="C:cytoplasm"/>
    <property type="evidence" value="ECO:0007669"/>
    <property type="project" value="UniProtKB-SubCell"/>
</dbReference>
<feature type="active site" evidence="4 5">
    <location>
        <position position="192"/>
    </location>
</feature>
<dbReference type="CDD" id="cd17541">
    <property type="entry name" value="REC_CheB-like"/>
    <property type="match status" value="1"/>
</dbReference>
<dbReference type="EC" id="3.5.1.44" evidence="4"/>
<comment type="PTM">
    <text evidence="4">Phosphorylated by CheA. Phosphorylation of the N-terminal regulatory domain activates the methylesterase activity.</text>
</comment>
<keyword evidence="4" id="KW-0963">Cytoplasm</keyword>